<feature type="transmembrane region" description="Helical" evidence="1">
    <location>
        <begin position="176"/>
        <end position="198"/>
    </location>
</feature>
<comment type="caution">
    <text evidence="2">The sequence shown here is derived from an EMBL/GenBank/DDBJ whole genome shotgun (WGS) entry which is preliminary data.</text>
</comment>
<protein>
    <submittedName>
        <fullName evidence="2">Uncharacterized protein DUF2812</fullName>
    </submittedName>
</protein>
<keyword evidence="1" id="KW-0472">Membrane</keyword>
<keyword evidence="1" id="KW-1133">Transmembrane helix</keyword>
<gene>
    <name evidence="2" type="ORF">A8806_12261</name>
</gene>
<dbReference type="EMBL" id="QGDL01000022">
    <property type="protein sequence ID" value="PWJ20675.1"/>
    <property type="molecule type" value="Genomic_DNA"/>
</dbReference>
<keyword evidence="3" id="KW-1185">Reference proteome</keyword>
<feature type="transmembrane region" description="Helical" evidence="1">
    <location>
        <begin position="118"/>
        <end position="140"/>
    </location>
</feature>
<keyword evidence="1" id="KW-0812">Transmembrane</keyword>
<dbReference type="OrthoDB" id="8757095at2"/>
<dbReference type="InterPro" id="IPR021359">
    <property type="entry name" value="DUF2812"/>
</dbReference>
<reference evidence="2 3" key="1">
    <citation type="submission" date="2018-05" db="EMBL/GenBank/DDBJ databases">
        <title>The Hungate 1000. A catalogue of reference genomes from the rumen microbiome.</title>
        <authorList>
            <person name="Kelly W."/>
        </authorList>
    </citation>
    <scope>NUCLEOTIDE SEQUENCE [LARGE SCALE GENOMIC DNA]</scope>
    <source>
        <strain evidence="2 3">NLAE-zl-C242</strain>
    </source>
</reference>
<evidence type="ECO:0000313" key="3">
    <source>
        <dbReference type="Proteomes" id="UP000245845"/>
    </source>
</evidence>
<dbReference type="AlphaFoldDB" id="A0A2Y9BKP4"/>
<dbReference type="Proteomes" id="UP000245845">
    <property type="component" value="Unassembled WGS sequence"/>
</dbReference>
<name>A0A2Y9BKP4_9FIRM</name>
<proteinExistence type="predicted"/>
<accession>A0A2Y9BKP4</accession>
<evidence type="ECO:0000256" key="1">
    <source>
        <dbReference type="SAM" id="Phobius"/>
    </source>
</evidence>
<dbReference type="RefSeq" id="WP_109733838.1">
    <property type="nucleotide sequence ID" value="NZ_BAAACK010000012.1"/>
</dbReference>
<organism evidence="2 3">
    <name type="scientific">Faecalicatena orotica</name>
    <dbReference type="NCBI Taxonomy" id="1544"/>
    <lineage>
        <taxon>Bacteria</taxon>
        <taxon>Bacillati</taxon>
        <taxon>Bacillota</taxon>
        <taxon>Clostridia</taxon>
        <taxon>Lachnospirales</taxon>
        <taxon>Lachnospiraceae</taxon>
        <taxon>Faecalicatena</taxon>
    </lineage>
</organism>
<sequence length="212" mass="25308">MIKHRFFINRIDSIEEWLESYRRKGYRLADVKVSTGRHEFVKTEGKDTVPKVRVDYRVFKKQEDFEDYLSLFEDCGWRHIGGTRTNGLQYFEQAAPFASDEIFSDSISKAKRYKRISYMWLHLSVMYIPMAVVLHTSGAFDFTKLWHLKELYYTPGLWNMEGMHFWRAFLFETPFAAMRGFGGLLFLLLILLGAWFGVRSLFWYLKERKNCN</sequence>
<evidence type="ECO:0000313" key="2">
    <source>
        <dbReference type="EMBL" id="PWJ20675.1"/>
    </source>
</evidence>
<dbReference type="Pfam" id="PF11193">
    <property type="entry name" value="DUF2812"/>
    <property type="match status" value="1"/>
</dbReference>